<organism evidence="2 3">
    <name type="scientific">Serratia phage Muldoon</name>
    <dbReference type="NCBI Taxonomy" id="2601678"/>
    <lineage>
        <taxon>Viruses</taxon>
        <taxon>Duplodnaviria</taxon>
        <taxon>Heunggongvirae</taxon>
        <taxon>Uroviricota</taxon>
        <taxon>Caudoviricetes</taxon>
        <taxon>Muldoonvirus</taxon>
        <taxon>Muldoonvirus muldoon</taxon>
    </lineage>
</organism>
<evidence type="ECO:0000313" key="3">
    <source>
        <dbReference type="Proteomes" id="UP000326777"/>
    </source>
</evidence>
<protein>
    <recommendedName>
        <fullName evidence="1">Uncharacterized 8.8 kDa protein in frd-Gp32 intergenic region</fullName>
    </recommendedName>
</protein>
<sequence length="74" mass="8550">MPIATVEIQTFDLAYTKETLDKAGIKYVVETYSTHWIMTLCSERSVIENWMKTEYCVGMDEETAAEFMADIENI</sequence>
<gene>
    <name evidence="2" type="ORF">CPT_Muldoon_099</name>
</gene>
<accession>A0A5P8PHC4</accession>
<dbReference type="Proteomes" id="UP000326777">
    <property type="component" value="Genome"/>
</dbReference>
<keyword evidence="3" id="KW-1185">Reference proteome</keyword>
<evidence type="ECO:0000256" key="1">
    <source>
        <dbReference type="ARBA" id="ARBA00015064"/>
    </source>
</evidence>
<reference evidence="3" key="1">
    <citation type="submission" date="2019-06" db="EMBL/GenBank/DDBJ databases">
        <title>Complete genome sequence of Serratia marcescens phage Muldoon.</title>
        <authorList>
            <person name="Campbell S."/>
            <person name="Atkinson C."/>
            <person name="Moreland R."/>
            <person name="Liu M."/>
            <person name="Ramsey J."/>
            <person name="Leavitt J."/>
        </authorList>
    </citation>
    <scope>NUCLEOTIDE SEQUENCE [LARGE SCALE GENOMIC DNA]</scope>
</reference>
<dbReference type="Pfam" id="PF05798">
    <property type="entry name" value="Phage_FRD3"/>
    <property type="match status" value="1"/>
</dbReference>
<evidence type="ECO:0000313" key="2">
    <source>
        <dbReference type="EMBL" id="QFR56054.1"/>
    </source>
</evidence>
<dbReference type="InterPro" id="IPR008765">
    <property type="entry name" value="Phage_T4_Frd3"/>
</dbReference>
<dbReference type="EMBL" id="MN095771">
    <property type="protein sequence ID" value="QFR56054.1"/>
    <property type="molecule type" value="Genomic_DNA"/>
</dbReference>
<name>A0A5P8PHC4_9CAUD</name>
<proteinExistence type="predicted"/>